<feature type="binding site" evidence="13">
    <location>
        <position position="430"/>
    </location>
    <ligand>
        <name>Mn(2+)</name>
        <dbReference type="ChEBI" id="CHEBI:29035"/>
        <label>1</label>
    </ligand>
</feature>
<evidence type="ECO:0000259" key="15">
    <source>
        <dbReference type="Pfam" id="PF06415"/>
    </source>
</evidence>
<evidence type="ECO:0000256" key="11">
    <source>
        <dbReference type="PIRSR" id="PIRSR001492-1"/>
    </source>
</evidence>
<dbReference type="GO" id="GO:0030145">
    <property type="term" value="F:manganese ion binding"/>
    <property type="evidence" value="ECO:0007669"/>
    <property type="project" value="InterPro"/>
</dbReference>
<dbReference type="Gene3D" id="3.40.1450.10">
    <property type="entry name" value="BPG-independent phosphoglycerate mutase, domain B"/>
    <property type="match status" value="1"/>
</dbReference>
<reference evidence="16 17" key="1">
    <citation type="submission" date="2017-02" db="EMBL/GenBank/DDBJ databases">
        <authorList>
            <person name="Peterson S.W."/>
        </authorList>
    </citation>
    <scope>NUCLEOTIDE SEQUENCE [LARGE SCALE GENOMIC DNA]</scope>
    <source>
        <strain evidence="16 17">ATCC BAA-908</strain>
    </source>
</reference>
<feature type="binding site" evidence="13">
    <location>
        <position position="468"/>
    </location>
    <ligand>
        <name>Mn(2+)</name>
        <dbReference type="ChEBI" id="CHEBI:29035"/>
        <label>2</label>
    </ligand>
</feature>
<dbReference type="STRING" id="261392.SAMN02745149_00619"/>
<evidence type="ECO:0000256" key="10">
    <source>
        <dbReference type="NCBIfam" id="TIGR01307"/>
    </source>
</evidence>
<evidence type="ECO:0000256" key="13">
    <source>
        <dbReference type="PIRSR" id="PIRSR001492-3"/>
    </source>
</evidence>
<dbReference type="GO" id="GO:0006007">
    <property type="term" value="P:glucose catabolic process"/>
    <property type="evidence" value="ECO:0007669"/>
    <property type="project" value="InterPro"/>
</dbReference>
<evidence type="ECO:0000259" key="14">
    <source>
        <dbReference type="Pfam" id="PF01676"/>
    </source>
</evidence>
<dbReference type="OrthoDB" id="9800863at2"/>
<dbReference type="InterPro" id="IPR036646">
    <property type="entry name" value="PGAM_B_sf"/>
</dbReference>
<dbReference type="GO" id="GO:0005737">
    <property type="term" value="C:cytoplasm"/>
    <property type="evidence" value="ECO:0007669"/>
    <property type="project" value="InterPro"/>
</dbReference>
<dbReference type="PANTHER" id="PTHR31637:SF0">
    <property type="entry name" value="2,3-BISPHOSPHOGLYCERATE-INDEPENDENT PHOSPHOGLYCERATE MUTASE"/>
    <property type="match status" value="1"/>
</dbReference>
<comment type="pathway">
    <text evidence="4">Carbohydrate degradation; glycolysis; pyruvate from D-glyceraldehyde 3-phosphate: step 3/5.</text>
</comment>
<feature type="binding site" evidence="12">
    <location>
        <begin position="169"/>
        <end position="170"/>
    </location>
    <ligand>
        <name>substrate</name>
    </ligand>
</feature>
<comment type="function">
    <text evidence="3">Catalyzes the interconversion of 2-phosphoglycerate and 3-phosphoglycerate.</text>
</comment>
<accession>A0A1T4JNI5</accession>
<dbReference type="InterPro" id="IPR017850">
    <property type="entry name" value="Alkaline_phosphatase_core_sf"/>
</dbReference>
<keyword evidence="9" id="KW-0413">Isomerase</keyword>
<organism evidence="16 17">
    <name type="scientific">Treponema porcinum</name>
    <dbReference type="NCBI Taxonomy" id="261392"/>
    <lineage>
        <taxon>Bacteria</taxon>
        <taxon>Pseudomonadati</taxon>
        <taxon>Spirochaetota</taxon>
        <taxon>Spirochaetia</taxon>
        <taxon>Spirochaetales</taxon>
        <taxon>Treponemataceae</taxon>
        <taxon>Treponema</taxon>
    </lineage>
</organism>
<comment type="catalytic activity">
    <reaction evidence="1">
        <text>(2R)-2-phosphoglycerate = (2R)-3-phosphoglycerate</text>
        <dbReference type="Rhea" id="RHEA:15901"/>
        <dbReference type="ChEBI" id="CHEBI:58272"/>
        <dbReference type="ChEBI" id="CHEBI:58289"/>
        <dbReference type="EC" id="5.4.2.12"/>
    </reaction>
</comment>
<feature type="binding site" evidence="12">
    <location>
        <position position="358"/>
    </location>
    <ligand>
        <name>substrate</name>
    </ligand>
</feature>
<dbReference type="RefSeq" id="WP_078932539.1">
    <property type="nucleotide sequence ID" value="NZ_FUWG01000004.1"/>
</dbReference>
<sequence length="553" mass="61239">MADTMHSLEKNPNWKGRRGPVVLVIMDGVGYGKYEEGDAVKASRMKYLDWFTANCPHTKLKAHGTAVGLPSDDDMGNSEVGHNAIGCGRVFAQGAKLVSESISSGLMYEGETWKKLIANVKAKNSTLHFIGLVSNGNVHAHIDHLYAMVEQAHKEGVKKIRVHALLDGRDVDPTSALTFVTPLEEKLASYTDSDYQIASGGGRMFITMDRYNADWPMVQRGWYAHVLGEGRQFESATKAIETYRTEQAGLLDQDMHEFVIAKDGKPVGTVEDGDSVILYNFRGDRALEITSAFESGADFPHFDRKRVPACEYAGMMEYDGDAHVPHQYLVNPPTIDRTMGEYLTKTGVKLLAISETQKYGHVTYFFNGNKSGKFDEKLEDYVEVPSDTVPFEQRPWMKCAEITDKVIEAIKSGKYDHIRLNYPNGDMVGHTGVFNAVCCSMEGMDLQLGRLKAAIEEAGGILCLTADHGNSDDMYEHAKDGSVKMDKNGEPKAKTSHSLNPVPGIIYDPEYKGEYDQTKLNEGLGISSWPATLIQLMGFVPPSDYDKSMINLK</sequence>
<feature type="binding site" evidence="13">
    <location>
        <position position="78"/>
    </location>
    <ligand>
        <name>Mn(2+)</name>
        <dbReference type="ChEBI" id="CHEBI:29035"/>
        <label>2</label>
    </ligand>
</feature>
<keyword evidence="17" id="KW-1185">Reference proteome</keyword>
<dbReference type="InterPro" id="IPR005995">
    <property type="entry name" value="Pgm_bpd_ind"/>
</dbReference>
<evidence type="ECO:0000256" key="7">
    <source>
        <dbReference type="ARBA" id="ARBA00023152"/>
    </source>
</evidence>
<gene>
    <name evidence="16" type="ORF">SAMN02745149_00619</name>
</gene>
<dbReference type="NCBIfam" id="TIGR01307">
    <property type="entry name" value="pgm_bpd_ind"/>
    <property type="match status" value="1"/>
</dbReference>
<evidence type="ECO:0000256" key="3">
    <source>
        <dbReference type="ARBA" id="ARBA00002315"/>
    </source>
</evidence>
<dbReference type="EC" id="5.4.2.12" evidence="10"/>
<feature type="binding site" evidence="12">
    <location>
        <position position="203"/>
    </location>
    <ligand>
        <name>substrate</name>
    </ligand>
</feature>
<dbReference type="UniPathway" id="UPA00109">
    <property type="reaction ID" value="UER00186"/>
</dbReference>
<feature type="active site" description="Phosphoserine intermediate" evidence="11">
    <location>
        <position position="78"/>
    </location>
</feature>
<dbReference type="Pfam" id="PF01676">
    <property type="entry name" value="Metalloenzyme"/>
    <property type="match status" value="1"/>
</dbReference>
<feature type="domain" description="Metalloenzyme" evidence="14">
    <location>
        <begin position="20"/>
        <end position="539"/>
    </location>
</feature>
<feature type="binding site" evidence="13">
    <location>
        <position position="467"/>
    </location>
    <ligand>
        <name>Mn(2+)</name>
        <dbReference type="ChEBI" id="CHEBI:29035"/>
        <label>2</label>
    </ligand>
</feature>
<dbReference type="FunFam" id="3.40.1450.10:FF:000002">
    <property type="entry name" value="2,3-bisphosphoglycerate-independent phosphoglycerate mutase"/>
    <property type="match status" value="1"/>
</dbReference>
<dbReference type="InterPro" id="IPR006124">
    <property type="entry name" value="Metalloenzyme"/>
</dbReference>
<evidence type="ECO:0000256" key="1">
    <source>
        <dbReference type="ARBA" id="ARBA00000370"/>
    </source>
</evidence>
<keyword evidence="8 13" id="KW-0464">Manganese</keyword>
<evidence type="ECO:0000256" key="9">
    <source>
        <dbReference type="ARBA" id="ARBA00023235"/>
    </source>
</evidence>
<dbReference type="EMBL" id="FUWG01000004">
    <property type="protein sequence ID" value="SJZ31637.1"/>
    <property type="molecule type" value="Genomic_DNA"/>
</dbReference>
<dbReference type="AlphaFoldDB" id="A0A1T4JNI5"/>
<dbReference type="Pfam" id="PF06415">
    <property type="entry name" value="iPGM_N"/>
    <property type="match status" value="1"/>
</dbReference>
<dbReference type="GeneID" id="78315932"/>
<dbReference type="Gene3D" id="3.40.720.10">
    <property type="entry name" value="Alkaline Phosphatase, subunit A"/>
    <property type="match status" value="1"/>
</dbReference>
<dbReference type="PIRSF" id="PIRSF001492">
    <property type="entry name" value="IPGAM"/>
    <property type="match status" value="1"/>
</dbReference>
<proteinExistence type="inferred from homology"/>
<comment type="cofactor">
    <cofactor evidence="2">
        <name>Mn(2+)</name>
        <dbReference type="ChEBI" id="CHEBI:29035"/>
    </cofactor>
</comment>
<dbReference type="GO" id="GO:0004619">
    <property type="term" value="F:phosphoglycerate mutase activity"/>
    <property type="evidence" value="ECO:0007669"/>
    <property type="project" value="UniProtKB-UniRule"/>
</dbReference>
<evidence type="ECO:0000256" key="2">
    <source>
        <dbReference type="ARBA" id="ARBA00001936"/>
    </source>
</evidence>
<keyword evidence="6 13" id="KW-0479">Metal-binding</keyword>
<dbReference type="GO" id="GO:0006096">
    <property type="term" value="P:glycolytic process"/>
    <property type="evidence" value="ECO:0007669"/>
    <property type="project" value="UniProtKB-UniRule"/>
</dbReference>
<comment type="similarity">
    <text evidence="5">Belongs to the BPG-independent phosphoglycerate mutase family.</text>
</comment>
<feature type="binding site" evidence="12">
    <location>
        <position position="139"/>
    </location>
    <ligand>
        <name>substrate</name>
    </ligand>
</feature>
<feature type="domain" description="BPG-independent PGAM N-terminal" evidence="15">
    <location>
        <begin position="98"/>
        <end position="319"/>
    </location>
</feature>
<dbReference type="SUPFAM" id="SSF64158">
    <property type="entry name" value="2,3-Bisphosphoglycerate-independent phosphoglycerate mutase, substrate-binding domain"/>
    <property type="match status" value="1"/>
</dbReference>
<feature type="binding site" evidence="12">
    <location>
        <begin position="282"/>
        <end position="285"/>
    </location>
    <ligand>
        <name>substrate</name>
    </ligand>
</feature>
<evidence type="ECO:0000313" key="16">
    <source>
        <dbReference type="EMBL" id="SJZ31637.1"/>
    </source>
</evidence>
<feature type="binding site" evidence="13">
    <location>
        <position position="497"/>
    </location>
    <ligand>
        <name>Mn(2+)</name>
        <dbReference type="ChEBI" id="CHEBI:29035"/>
        <label>1</label>
    </ligand>
</feature>
<feature type="binding site" evidence="13">
    <location>
        <position position="27"/>
    </location>
    <ligand>
        <name>Mn(2+)</name>
        <dbReference type="ChEBI" id="CHEBI:29035"/>
        <label>2</label>
    </ligand>
</feature>
<evidence type="ECO:0000256" key="8">
    <source>
        <dbReference type="ARBA" id="ARBA00023211"/>
    </source>
</evidence>
<evidence type="ECO:0000313" key="17">
    <source>
        <dbReference type="Proteomes" id="UP000190423"/>
    </source>
</evidence>
<evidence type="ECO:0000256" key="5">
    <source>
        <dbReference type="ARBA" id="ARBA00008819"/>
    </source>
</evidence>
<feature type="binding site" evidence="12">
    <location>
        <position position="210"/>
    </location>
    <ligand>
        <name>substrate</name>
    </ligand>
</feature>
<protein>
    <recommendedName>
        <fullName evidence="10">2,3-bisphosphoglycerate-independent phosphoglycerate mutase</fullName>
        <ecNumber evidence="10">5.4.2.12</ecNumber>
    </recommendedName>
</protein>
<keyword evidence="7" id="KW-0324">Glycolysis</keyword>
<feature type="binding site" evidence="13">
    <location>
        <position position="426"/>
    </location>
    <ligand>
        <name>Mn(2+)</name>
        <dbReference type="ChEBI" id="CHEBI:29035"/>
        <label>1</label>
    </ligand>
</feature>
<dbReference type="InterPro" id="IPR011258">
    <property type="entry name" value="BPG-indep_PGM_N"/>
</dbReference>
<dbReference type="SUPFAM" id="SSF53649">
    <property type="entry name" value="Alkaline phosphatase-like"/>
    <property type="match status" value="1"/>
</dbReference>
<evidence type="ECO:0000256" key="12">
    <source>
        <dbReference type="PIRSR" id="PIRSR001492-2"/>
    </source>
</evidence>
<evidence type="ECO:0000256" key="4">
    <source>
        <dbReference type="ARBA" id="ARBA00004798"/>
    </source>
</evidence>
<evidence type="ECO:0000256" key="6">
    <source>
        <dbReference type="ARBA" id="ARBA00022723"/>
    </source>
</evidence>
<dbReference type="CDD" id="cd16010">
    <property type="entry name" value="iPGM"/>
    <property type="match status" value="1"/>
</dbReference>
<dbReference type="PANTHER" id="PTHR31637">
    <property type="entry name" value="2,3-BISPHOSPHOGLYCERATE-INDEPENDENT PHOSPHOGLYCERATE MUTASE"/>
    <property type="match status" value="1"/>
</dbReference>
<name>A0A1T4JNI5_TREPO</name>
<dbReference type="Proteomes" id="UP000190423">
    <property type="component" value="Unassembled WGS sequence"/>
</dbReference>